<comment type="subunit">
    <text evidence="7">Supercomplex made of cofactors A to E. Cofactors A and D function by capturing and stabilizing tubulin in a quasi-native conformation. Cofactor E binds to the cofactor D-tubulin complex; interaction with cofactor C then causes the release of tubulin polypeptides that are committed to the native state.</text>
</comment>
<evidence type="ECO:0000256" key="8">
    <source>
        <dbReference type="SAM" id="MobiDB-lite"/>
    </source>
</evidence>
<organism evidence="10 11">
    <name type="scientific">Chenopodium quinoa</name>
    <name type="common">Quinoa</name>
    <dbReference type="NCBI Taxonomy" id="63459"/>
    <lineage>
        <taxon>Eukaryota</taxon>
        <taxon>Viridiplantae</taxon>
        <taxon>Streptophyta</taxon>
        <taxon>Embryophyta</taxon>
        <taxon>Tracheophyta</taxon>
        <taxon>Spermatophyta</taxon>
        <taxon>Magnoliopsida</taxon>
        <taxon>eudicotyledons</taxon>
        <taxon>Gunneridae</taxon>
        <taxon>Pentapetalae</taxon>
        <taxon>Caryophyllales</taxon>
        <taxon>Chenopodiaceae</taxon>
        <taxon>Chenopodioideae</taxon>
        <taxon>Atripliceae</taxon>
        <taxon>Chenopodium</taxon>
    </lineage>
</organism>
<dbReference type="GO" id="GO:0009793">
    <property type="term" value="P:embryo development ending in seed dormancy"/>
    <property type="evidence" value="ECO:0007669"/>
    <property type="project" value="EnsemblPlants"/>
</dbReference>
<reference evidence="10" key="2">
    <citation type="submission" date="2021-03" db="UniProtKB">
        <authorList>
            <consortium name="EnsemblPlants"/>
        </authorList>
    </citation>
    <scope>IDENTIFICATION</scope>
</reference>
<sequence length="543" mass="60363">MGESKPMFKIEQRVHSIGDTRRIGTVKYVGPVEGYSGDWVGVDWDNGDGKNDGSINGVRYFQAKFEKSASFVRPHLLSSGITLLEALMIRYRGETTKEEEEEMYVLSASNKKVSIELVGKDKIQNKLSQFEELCGASLAYLGVSSAGPPSQVSSIVPNLKELDLTGNLLSDWKDIAAVCQELPLLSALNLSNNMMSQDVTCLPILRNIRVLVLNYSGIKWTQVEFLKNFLPSIEELHLMGNKISAITPTSTTAQSFGSLRILNLEENCISEWGEVLKLSELTSLEQLHLSKNNISQVFYPFTNSMDKSTHIEAFQNLRCLLLGANCISDLDSVDSLNYFPSLTDVRLSENPIADPGRGGIPRFVLIARLAKVEVLNGSEVSYRERKESEIRYVRLVMSKLHDNQEEIKRSHPRFHELKRLHGLEDERPSNGAKGPQKMSSGLLSVTLKCVGASMGEKPPLTKKLPATTTVTLTVDITSHSFCYCKVGKLKILCETFFKLKSIKLKLFLQEEGSPLPILLDNEMDSLLDVGVGNESIILIDEDA</sequence>
<dbReference type="InterPro" id="IPR032675">
    <property type="entry name" value="LRR_dom_sf"/>
</dbReference>
<keyword evidence="3" id="KW-0963">Cytoplasm</keyword>
<dbReference type="EnsemblPlants" id="AUR62030641-RA">
    <property type="protein sequence ID" value="AUR62030641-RA:cds"/>
    <property type="gene ID" value="AUR62030641"/>
</dbReference>
<dbReference type="Gramene" id="AUR62030641-RA">
    <property type="protein sequence ID" value="AUR62030641-RA:cds"/>
    <property type="gene ID" value="AUR62030641"/>
</dbReference>
<protein>
    <recommendedName>
        <fullName evidence="9">CAP-Gly domain-containing protein</fullName>
    </recommendedName>
</protein>
<dbReference type="AlphaFoldDB" id="A0A803MJQ8"/>
<evidence type="ECO:0000256" key="7">
    <source>
        <dbReference type="ARBA" id="ARBA00026055"/>
    </source>
</evidence>
<keyword evidence="6" id="KW-0143">Chaperone</keyword>
<dbReference type="SUPFAM" id="SSF74924">
    <property type="entry name" value="Cap-Gly domain"/>
    <property type="match status" value="1"/>
</dbReference>
<accession>A0A803MJQ8</accession>
<dbReference type="PANTHER" id="PTHR46652:SF3">
    <property type="entry name" value="LEUCINE-RICH REPEAT-CONTAINING PROTEIN 9"/>
    <property type="match status" value="1"/>
</dbReference>
<dbReference type="Proteomes" id="UP000596660">
    <property type="component" value="Unplaced"/>
</dbReference>
<feature type="region of interest" description="Disordered" evidence="8">
    <location>
        <begin position="420"/>
        <end position="439"/>
    </location>
</feature>
<keyword evidence="11" id="KW-1185">Reference proteome</keyword>
<dbReference type="CDD" id="cd17044">
    <property type="entry name" value="Ubl_TBCE"/>
    <property type="match status" value="1"/>
</dbReference>
<dbReference type="SMART" id="SM00369">
    <property type="entry name" value="LRR_TYP"/>
    <property type="match status" value="5"/>
</dbReference>
<dbReference type="InterPro" id="IPR001611">
    <property type="entry name" value="Leu-rich_rpt"/>
</dbReference>
<reference evidence="10" key="1">
    <citation type="journal article" date="2017" name="Nature">
        <title>The genome of Chenopodium quinoa.</title>
        <authorList>
            <person name="Jarvis D.E."/>
            <person name="Ho Y.S."/>
            <person name="Lightfoot D.J."/>
            <person name="Schmoeckel S.M."/>
            <person name="Li B."/>
            <person name="Borm T.J.A."/>
            <person name="Ohyanagi H."/>
            <person name="Mineta K."/>
            <person name="Michell C.T."/>
            <person name="Saber N."/>
            <person name="Kharbatia N.M."/>
            <person name="Rupper R.R."/>
            <person name="Sharp A.R."/>
            <person name="Dally N."/>
            <person name="Boughton B.A."/>
            <person name="Woo Y.H."/>
            <person name="Gao G."/>
            <person name="Schijlen E.G.W.M."/>
            <person name="Guo X."/>
            <person name="Momin A.A."/>
            <person name="Negrao S."/>
            <person name="Al-Babili S."/>
            <person name="Gehring C."/>
            <person name="Roessner U."/>
            <person name="Jung C."/>
            <person name="Murphy K."/>
            <person name="Arold S.T."/>
            <person name="Gojobori T."/>
            <person name="van der Linden C.G."/>
            <person name="van Loo E.N."/>
            <person name="Jellen E.N."/>
            <person name="Maughan P.J."/>
            <person name="Tester M."/>
        </authorList>
    </citation>
    <scope>NUCLEOTIDE SEQUENCE [LARGE SCALE GENOMIC DNA]</scope>
    <source>
        <strain evidence="10">cv. PI 614886</strain>
    </source>
</reference>
<dbReference type="PROSITE" id="PS00845">
    <property type="entry name" value="CAP_GLY_1"/>
    <property type="match status" value="1"/>
</dbReference>
<dbReference type="InterPro" id="IPR050836">
    <property type="entry name" value="SDS22/Internalin_LRR"/>
</dbReference>
<evidence type="ECO:0000256" key="5">
    <source>
        <dbReference type="ARBA" id="ARBA00022737"/>
    </source>
</evidence>
<evidence type="ECO:0000259" key="9">
    <source>
        <dbReference type="PROSITE" id="PS50245"/>
    </source>
</evidence>
<proteinExistence type="inferred from homology"/>
<evidence type="ECO:0000313" key="10">
    <source>
        <dbReference type="EnsemblPlants" id="AUR62030641-RA:cds"/>
    </source>
</evidence>
<dbReference type="FunFam" id="3.80.10.10:FF:000752">
    <property type="entry name" value="Tubulin-folding cofactor E"/>
    <property type="match status" value="1"/>
</dbReference>
<dbReference type="PROSITE" id="PS50245">
    <property type="entry name" value="CAP_GLY_2"/>
    <property type="match status" value="1"/>
</dbReference>
<dbReference type="InterPro" id="IPR003591">
    <property type="entry name" value="Leu-rich_rpt_typical-subtyp"/>
</dbReference>
<name>A0A803MJQ8_CHEQI</name>
<evidence type="ECO:0000256" key="4">
    <source>
        <dbReference type="ARBA" id="ARBA00022614"/>
    </source>
</evidence>
<evidence type="ECO:0000256" key="2">
    <source>
        <dbReference type="ARBA" id="ARBA00006286"/>
    </source>
</evidence>
<feature type="domain" description="CAP-Gly" evidence="9">
    <location>
        <begin position="30"/>
        <end position="73"/>
    </location>
</feature>
<dbReference type="InterPro" id="IPR000938">
    <property type="entry name" value="CAP-Gly_domain"/>
</dbReference>
<dbReference type="Pfam" id="PF01302">
    <property type="entry name" value="CAP_GLY"/>
    <property type="match status" value="1"/>
</dbReference>
<comment type="subcellular location">
    <subcellularLocation>
        <location evidence="1">Cytoplasm</location>
    </subcellularLocation>
</comment>
<dbReference type="FunFam" id="2.30.30.190:FF:000016">
    <property type="entry name" value="Tubulin-folding cofactor E"/>
    <property type="match status" value="1"/>
</dbReference>
<keyword evidence="5" id="KW-0677">Repeat</keyword>
<dbReference type="PROSITE" id="PS51450">
    <property type="entry name" value="LRR"/>
    <property type="match status" value="3"/>
</dbReference>
<dbReference type="GO" id="GO:0005737">
    <property type="term" value="C:cytoplasm"/>
    <property type="evidence" value="ECO:0007669"/>
    <property type="project" value="UniProtKB-SubCell"/>
</dbReference>
<dbReference type="SUPFAM" id="SSF52058">
    <property type="entry name" value="L domain-like"/>
    <property type="match status" value="1"/>
</dbReference>
<dbReference type="InterPro" id="IPR036859">
    <property type="entry name" value="CAP-Gly_dom_sf"/>
</dbReference>
<dbReference type="Gene3D" id="3.10.20.90">
    <property type="entry name" value="Phosphatidylinositol 3-kinase Catalytic Subunit, Chain A, domain 1"/>
    <property type="match status" value="1"/>
</dbReference>
<evidence type="ECO:0000256" key="1">
    <source>
        <dbReference type="ARBA" id="ARBA00004496"/>
    </source>
</evidence>
<dbReference type="FunFam" id="3.10.20.90:FF:000187">
    <property type="entry name" value="Tubulin-folding cofactor E"/>
    <property type="match status" value="1"/>
</dbReference>
<dbReference type="Gene3D" id="3.80.10.10">
    <property type="entry name" value="Ribonuclease Inhibitor"/>
    <property type="match status" value="3"/>
</dbReference>
<dbReference type="InterPro" id="IPR044079">
    <property type="entry name" value="Ubl_TBCE"/>
</dbReference>
<dbReference type="OMA" id="NENSTFA"/>
<dbReference type="SMART" id="SM01052">
    <property type="entry name" value="CAP_GLY"/>
    <property type="match status" value="1"/>
</dbReference>
<keyword evidence="4" id="KW-0433">Leucine-rich repeat</keyword>
<evidence type="ECO:0000256" key="6">
    <source>
        <dbReference type="ARBA" id="ARBA00023186"/>
    </source>
</evidence>
<evidence type="ECO:0000313" key="11">
    <source>
        <dbReference type="Proteomes" id="UP000596660"/>
    </source>
</evidence>
<dbReference type="Gene3D" id="2.30.30.190">
    <property type="entry name" value="CAP Gly-rich-like domain"/>
    <property type="match status" value="1"/>
</dbReference>
<dbReference type="FunFam" id="3.80.10.10:FF:000846">
    <property type="entry name" value="Predicted protein"/>
    <property type="match status" value="1"/>
</dbReference>
<comment type="similarity">
    <text evidence="2">Belongs to the TBCE family.</text>
</comment>
<evidence type="ECO:0000256" key="3">
    <source>
        <dbReference type="ARBA" id="ARBA00022490"/>
    </source>
</evidence>
<dbReference type="PANTHER" id="PTHR46652">
    <property type="entry name" value="LEUCINE-RICH REPEAT AND IQ DOMAIN-CONTAINING PROTEIN 1-RELATED"/>
    <property type="match status" value="1"/>
</dbReference>